<evidence type="ECO:0000256" key="3">
    <source>
        <dbReference type="ARBA" id="ARBA00023163"/>
    </source>
</evidence>
<feature type="domain" description="HTH araC/xylS-type" evidence="5">
    <location>
        <begin position="201"/>
        <end position="299"/>
    </location>
</feature>
<dbReference type="PROSITE" id="PS01124">
    <property type="entry name" value="HTH_ARAC_FAMILY_2"/>
    <property type="match status" value="1"/>
</dbReference>
<protein>
    <submittedName>
        <fullName evidence="6">AraC-like DNA-binding protein</fullName>
    </submittedName>
</protein>
<dbReference type="Gene3D" id="1.10.10.60">
    <property type="entry name" value="Homeodomain-like"/>
    <property type="match status" value="2"/>
</dbReference>
<keyword evidence="2" id="KW-0238">DNA-binding</keyword>
<evidence type="ECO:0000256" key="2">
    <source>
        <dbReference type="ARBA" id="ARBA00023125"/>
    </source>
</evidence>
<dbReference type="Pfam" id="PF12833">
    <property type="entry name" value="HTH_18"/>
    <property type="match status" value="1"/>
</dbReference>
<dbReference type="InterPro" id="IPR018060">
    <property type="entry name" value="HTH_AraC"/>
</dbReference>
<keyword evidence="3" id="KW-0804">Transcription</keyword>
<gene>
    <name evidence="6" type="ORF">J2X19_004729</name>
</gene>
<evidence type="ECO:0000313" key="6">
    <source>
        <dbReference type="EMBL" id="MDR7380027.1"/>
    </source>
</evidence>
<evidence type="ECO:0000256" key="1">
    <source>
        <dbReference type="ARBA" id="ARBA00023015"/>
    </source>
</evidence>
<dbReference type="SUPFAM" id="SSF51215">
    <property type="entry name" value="Regulatory protein AraC"/>
    <property type="match status" value="1"/>
</dbReference>
<name>A0ABU2CFQ3_9BURK</name>
<evidence type="ECO:0000256" key="4">
    <source>
        <dbReference type="SAM" id="MobiDB-lite"/>
    </source>
</evidence>
<dbReference type="SUPFAM" id="SSF46689">
    <property type="entry name" value="Homeodomain-like"/>
    <property type="match status" value="2"/>
</dbReference>
<evidence type="ECO:0000313" key="7">
    <source>
        <dbReference type="Proteomes" id="UP001180487"/>
    </source>
</evidence>
<dbReference type="Proteomes" id="UP001180487">
    <property type="component" value="Unassembled WGS sequence"/>
</dbReference>
<dbReference type="PANTHER" id="PTHR43280:SF27">
    <property type="entry name" value="TRANSCRIPTIONAL REGULATOR MTLR"/>
    <property type="match status" value="1"/>
</dbReference>
<keyword evidence="7" id="KW-1185">Reference proteome</keyword>
<reference evidence="6 7" key="1">
    <citation type="submission" date="2023-07" db="EMBL/GenBank/DDBJ databases">
        <title>Sorghum-associated microbial communities from plants grown in Nebraska, USA.</title>
        <authorList>
            <person name="Schachtman D."/>
        </authorList>
    </citation>
    <scope>NUCLEOTIDE SEQUENCE [LARGE SCALE GENOMIC DNA]</scope>
    <source>
        <strain evidence="6 7">BE313</strain>
    </source>
</reference>
<dbReference type="RefSeq" id="WP_116608876.1">
    <property type="nucleotide sequence ID" value="NZ_JAVDXT010000006.1"/>
</dbReference>
<dbReference type="CDD" id="cd06976">
    <property type="entry name" value="cupin_MtlR-like_N"/>
    <property type="match status" value="1"/>
</dbReference>
<dbReference type="InterPro" id="IPR009057">
    <property type="entry name" value="Homeodomain-like_sf"/>
</dbReference>
<dbReference type="InterPro" id="IPR037923">
    <property type="entry name" value="HTH-like"/>
</dbReference>
<feature type="region of interest" description="Disordered" evidence="4">
    <location>
        <begin position="1"/>
        <end position="27"/>
    </location>
</feature>
<dbReference type="EMBL" id="JAVDXT010000006">
    <property type="protein sequence ID" value="MDR7380027.1"/>
    <property type="molecule type" value="Genomic_DNA"/>
</dbReference>
<comment type="caution">
    <text evidence="6">The sequence shown here is derived from an EMBL/GenBank/DDBJ whole genome shotgun (WGS) entry which is preliminary data.</text>
</comment>
<proteinExistence type="predicted"/>
<organism evidence="6 7">
    <name type="scientific">Rhodoferax ferrireducens</name>
    <dbReference type="NCBI Taxonomy" id="192843"/>
    <lineage>
        <taxon>Bacteria</taxon>
        <taxon>Pseudomonadati</taxon>
        <taxon>Pseudomonadota</taxon>
        <taxon>Betaproteobacteria</taxon>
        <taxon>Burkholderiales</taxon>
        <taxon>Comamonadaceae</taxon>
        <taxon>Rhodoferax</taxon>
    </lineage>
</organism>
<sequence>MVSLRQRAREPELEHDMGRDPTLGYEPRESHSSLRYLEHGIPTPLVRWHQHEECELHLIVQTRGKLFVGDYIGHFEPGNLVLTGPRLPHNWISGDDPDEVVHLRDMVLQFSEAPLRQVGSEVGELQAVLPLLERARHGIEFFDMSEMARDALVRIKHSHGLARFGEFLMLLDKLAQCTDYRLLSTVQMQSYDDDASLAQVSGIVSFLTEHSAEQFTMAEVSARFHMTESQFSRYFRRATGNTFTDFMNRLRINRACQLLMETDRYINNVCYDVGFNNVANFNRRFMQIKGMTPKDFRRQAEARFGSKNP</sequence>
<accession>A0ABU2CFQ3</accession>
<dbReference type="SMART" id="SM00342">
    <property type="entry name" value="HTH_ARAC"/>
    <property type="match status" value="1"/>
</dbReference>
<dbReference type="PANTHER" id="PTHR43280">
    <property type="entry name" value="ARAC-FAMILY TRANSCRIPTIONAL REGULATOR"/>
    <property type="match status" value="1"/>
</dbReference>
<keyword evidence="1" id="KW-0805">Transcription regulation</keyword>
<evidence type="ECO:0000259" key="5">
    <source>
        <dbReference type="PROSITE" id="PS01124"/>
    </source>
</evidence>
<feature type="compositionally biased region" description="Basic and acidic residues" evidence="4">
    <location>
        <begin position="7"/>
        <end position="19"/>
    </location>
</feature>